<keyword evidence="3" id="KW-1185">Reference proteome</keyword>
<feature type="compositionally biased region" description="Low complexity" evidence="1">
    <location>
        <begin position="21"/>
        <end position="30"/>
    </location>
</feature>
<sequence length="51" mass="5195">MRAGRGASAGVRGEERHGSESTETSGSGSESGEESESGAERSVRAAQQRGE</sequence>
<dbReference type="Proteomes" id="UP001420932">
    <property type="component" value="Unassembled WGS sequence"/>
</dbReference>
<proteinExistence type="predicted"/>
<evidence type="ECO:0000256" key="1">
    <source>
        <dbReference type="SAM" id="MobiDB-lite"/>
    </source>
</evidence>
<accession>A0AAP0PJ21</accession>
<feature type="compositionally biased region" description="Low complexity" evidence="1">
    <location>
        <begin position="1"/>
        <end position="11"/>
    </location>
</feature>
<dbReference type="EMBL" id="JBBNAF010000005">
    <property type="protein sequence ID" value="KAK9143125.1"/>
    <property type="molecule type" value="Genomic_DNA"/>
</dbReference>
<reference evidence="2 3" key="1">
    <citation type="submission" date="2024-01" db="EMBL/GenBank/DDBJ databases">
        <title>Genome assemblies of Stephania.</title>
        <authorList>
            <person name="Yang L."/>
        </authorList>
    </citation>
    <scope>NUCLEOTIDE SEQUENCE [LARGE SCALE GENOMIC DNA]</scope>
    <source>
        <strain evidence="2">YNDBR</strain>
        <tissue evidence="2">Leaf</tissue>
    </source>
</reference>
<evidence type="ECO:0000313" key="2">
    <source>
        <dbReference type="EMBL" id="KAK9143125.1"/>
    </source>
</evidence>
<dbReference type="AlphaFoldDB" id="A0AAP0PJ21"/>
<gene>
    <name evidence="2" type="ORF">Syun_012525</name>
</gene>
<organism evidence="2 3">
    <name type="scientific">Stephania yunnanensis</name>
    <dbReference type="NCBI Taxonomy" id="152371"/>
    <lineage>
        <taxon>Eukaryota</taxon>
        <taxon>Viridiplantae</taxon>
        <taxon>Streptophyta</taxon>
        <taxon>Embryophyta</taxon>
        <taxon>Tracheophyta</taxon>
        <taxon>Spermatophyta</taxon>
        <taxon>Magnoliopsida</taxon>
        <taxon>Ranunculales</taxon>
        <taxon>Menispermaceae</taxon>
        <taxon>Menispermoideae</taxon>
        <taxon>Cissampelideae</taxon>
        <taxon>Stephania</taxon>
    </lineage>
</organism>
<protein>
    <submittedName>
        <fullName evidence="2">Uncharacterized protein</fullName>
    </submittedName>
</protein>
<name>A0AAP0PJ21_9MAGN</name>
<feature type="region of interest" description="Disordered" evidence="1">
    <location>
        <begin position="1"/>
        <end position="51"/>
    </location>
</feature>
<comment type="caution">
    <text evidence="2">The sequence shown here is derived from an EMBL/GenBank/DDBJ whole genome shotgun (WGS) entry which is preliminary data.</text>
</comment>
<evidence type="ECO:0000313" key="3">
    <source>
        <dbReference type="Proteomes" id="UP001420932"/>
    </source>
</evidence>